<dbReference type="Pfam" id="PF10368">
    <property type="entry name" value="YkyA"/>
    <property type="match status" value="1"/>
</dbReference>
<evidence type="ECO:0000256" key="2">
    <source>
        <dbReference type="SAM" id="Phobius"/>
    </source>
</evidence>
<feature type="coiled-coil region" evidence="1">
    <location>
        <begin position="175"/>
        <end position="205"/>
    </location>
</feature>
<gene>
    <name evidence="4" type="ORF">ABB05_12520</name>
    <name evidence="3" type="ORF">ACA29_13205</name>
</gene>
<keyword evidence="1" id="KW-0175">Coiled coil</keyword>
<protein>
    <submittedName>
        <fullName evidence="3">Uncharacterized protein</fullName>
    </submittedName>
</protein>
<dbReference type="SUPFAM" id="SSF140423">
    <property type="entry name" value="MW0975(SA0943)-like"/>
    <property type="match status" value="1"/>
</dbReference>
<comment type="caution">
    <text evidence="3">The sequence shown here is derived from an EMBL/GenBank/DDBJ whole genome shotgun (WGS) entry which is preliminary data.</text>
</comment>
<dbReference type="Proteomes" id="UP000053881">
    <property type="component" value="Unassembled WGS sequence"/>
</dbReference>
<evidence type="ECO:0000313" key="5">
    <source>
        <dbReference type="Proteomes" id="UP000053881"/>
    </source>
</evidence>
<keyword evidence="2" id="KW-0812">Transmembrane</keyword>
<dbReference type="InterPro" id="IPR019454">
    <property type="entry name" value="Lipoprot_YkyA-like"/>
</dbReference>
<dbReference type="RefSeq" id="WP_057987560.1">
    <property type="nucleotide sequence ID" value="NZ_JAGGKH010000015.1"/>
</dbReference>
<name>A0A0Q9Y438_9BACI</name>
<dbReference type="Proteomes" id="UP000077881">
    <property type="component" value="Unassembled WGS sequence"/>
</dbReference>
<keyword evidence="2" id="KW-1133">Transmembrane helix</keyword>
<dbReference type="InterPro" id="IPR036785">
    <property type="entry name" value="YkyA-like_sf"/>
</dbReference>
<dbReference type="STRING" id="217031.ABB05_12520"/>
<evidence type="ECO:0000313" key="6">
    <source>
        <dbReference type="Proteomes" id="UP000077881"/>
    </source>
</evidence>
<dbReference type="OrthoDB" id="2576511at2"/>
<feature type="transmembrane region" description="Helical" evidence="2">
    <location>
        <begin position="7"/>
        <end position="25"/>
    </location>
</feature>
<dbReference type="PATRIC" id="fig|217031.4.peg.4413"/>
<dbReference type="EMBL" id="LDJR01000051">
    <property type="protein sequence ID" value="OAK70177.1"/>
    <property type="molecule type" value="Genomic_DNA"/>
</dbReference>
<evidence type="ECO:0000256" key="1">
    <source>
        <dbReference type="SAM" id="Coils"/>
    </source>
</evidence>
<accession>A0A0Q9Y438</accession>
<keyword evidence="6" id="KW-1185">Reference proteome</keyword>
<dbReference type="AlphaFoldDB" id="A0A0Q9Y438"/>
<organism evidence="3 5">
    <name type="scientific">Lederbergia galactosidilytica</name>
    <dbReference type="NCBI Taxonomy" id="217031"/>
    <lineage>
        <taxon>Bacteria</taxon>
        <taxon>Bacillati</taxon>
        <taxon>Bacillota</taxon>
        <taxon>Bacilli</taxon>
        <taxon>Bacillales</taxon>
        <taxon>Bacillaceae</taxon>
        <taxon>Lederbergia</taxon>
    </lineage>
</organism>
<reference evidence="3 5" key="2">
    <citation type="submission" date="2015-06" db="EMBL/GenBank/DDBJ databases">
        <title>Genome sequencing project of Bacillus galactosidilyticus PL133.</title>
        <authorList>
            <person name="Gaiero J."/>
            <person name="Nicol R."/>
            <person name="Habash M."/>
        </authorList>
    </citation>
    <scope>NUCLEOTIDE SEQUENCE [LARGE SCALE GENOMIC DNA]</scope>
    <source>
        <strain evidence="3 5">PL133</strain>
    </source>
</reference>
<sequence>MKWFKKIAAFGFMIGVIYFIGSLIIQHNEQKRIDEITQAMEESAQIEKLFANNQQKLSNTELEELKLYNQLTSYQVDHNKDIKKTAEEALSSIEKQQKHLEKSKENFSKAYEMIASIQPISKKVRDKKQAKSILSLEKINEERYQLYLTYSEDYNSLFALNKNLYQQLEKQDFNEKALDEQIKEINQLYKKLHSQEKQFNQYTTQFNNEKKHYYQLINRI</sequence>
<keyword evidence="2" id="KW-0472">Membrane</keyword>
<evidence type="ECO:0000313" key="3">
    <source>
        <dbReference type="EMBL" id="KRG12002.1"/>
    </source>
</evidence>
<evidence type="ECO:0000313" key="4">
    <source>
        <dbReference type="EMBL" id="OAK70177.1"/>
    </source>
</evidence>
<dbReference type="Gene3D" id="1.20.120.570">
    <property type="entry name" value="YkyA-like"/>
    <property type="match status" value="1"/>
</dbReference>
<proteinExistence type="predicted"/>
<reference evidence="4 6" key="1">
    <citation type="submission" date="2015-05" db="EMBL/GenBank/DDBJ databases">
        <title>Comparison of genome.</title>
        <authorList>
            <person name="Zheng Z."/>
            <person name="Sun M."/>
        </authorList>
    </citation>
    <scope>NUCLEOTIDE SEQUENCE [LARGE SCALE GENOMIC DNA]</scope>
    <source>
        <strain evidence="4 6">G25-74</strain>
    </source>
</reference>
<dbReference type="EMBL" id="LGPB01000103">
    <property type="protein sequence ID" value="KRG12002.1"/>
    <property type="molecule type" value="Genomic_DNA"/>
</dbReference>